<keyword evidence="2" id="KW-1185">Reference proteome</keyword>
<evidence type="ECO:0000313" key="2">
    <source>
        <dbReference type="Proteomes" id="UP001279734"/>
    </source>
</evidence>
<proteinExistence type="predicted"/>
<name>A0AAD3SZG4_NEPGR</name>
<evidence type="ECO:0000313" key="1">
    <source>
        <dbReference type="EMBL" id="GMH19856.1"/>
    </source>
</evidence>
<gene>
    <name evidence="1" type="ORF">Nepgr_021697</name>
</gene>
<reference evidence="1" key="1">
    <citation type="submission" date="2023-05" db="EMBL/GenBank/DDBJ databases">
        <title>Nepenthes gracilis genome sequencing.</title>
        <authorList>
            <person name="Fukushima K."/>
        </authorList>
    </citation>
    <scope>NUCLEOTIDE SEQUENCE</scope>
    <source>
        <strain evidence="1">SING2019-196</strain>
    </source>
</reference>
<accession>A0AAD3SZG4</accession>
<dbReference type="AlphaFoldDB" id="A0AAD3SZG4"/>
<organism evidence="1 2">
    <name type="scientific">Nepenthes gracilis</name>
    <name type="common">Slender pitcher plant</name>
    <dbReference type="NCBI Taxonomy" id="150966"/>
    <lineage>
        <taxon>Eukaryota</taxon>
        <taxon>Viridiplantae</taxon>
        <taxon>Streptophyta</taxon>
        <taxon>Embryophyta</taxon>
        <taxon>Tracheophyta</taxon>
        <taxon>Spermatophyta</taxon>
        <taxon>Magnoliopsida</taxon>
        <taxon>eudicotyledons</taxon>
        <taxon>Gunneridae</taxon>
        <taxon>Pentapetalae</taxon>
        <taxon>Caryophyllales</taxon>
        <taxon>Nepenthaceae</taxon>
        <taxon>Nepenthes</taxon>
    </lineage>
</organism>
<sequence length="131" mass="14373">MPIGSSTHLLFLNAELGPNDDGRSAALCVSAGLLLADVVHPIWRLVLEGMVDGSLCCVLSLDGRALGVVKLRIFGIPPFVEIFFAEFFLQCRFARGLWRGNDMPGLWIDVDVRSTQSVWLNLPDGAKRGYL</sequence>
<comment type="caution">
    <text evidence="1">The sequence shown here is derived from an EMBL/GenBank/DDBJ whole genome shotgun (WGS) entry which is preliminary data.</text>
</comment>
<protein>
    <submittedName>
        <fullName evidence="1">Uncharacterized protein</fullName>
    </submittedName>
</protein>
<dbReference type="Proteomes" id="UP001279734">
    <property type="component" value="Unassembled WGS sequence"/>
</dbReference>
<dbReference type="EMBL" id="BSYO01000021">
    <property type="protein sequence ID" value="GMH19856.1"/>
    <property type="molecule type" value="Genomic_DNA"/>
</dbReference>